<gene>
    <name evidence="2" type="ORF">FZ934_17455</name>
</gene>
<dbReference type="GO" id="GO:0005829">
    <property type="term" value="C:cytosol"/>
    <property type="evidence" value="ECO:0007669"/>
    <property type="project" value="TreeGrafter"/>
</dbReference>
<feature type="domain" description="NADP-dependent oxidoreductase" evidence="1">
    <location>
        <begin position="3"/>
        <end position="263"/>
    </location>
</feature>
<dbReference type="Gene3D" id="3.20.20.100">
    <property type="entry name" value="NADP-dependent oxidoreductase domain"/>
    <property type="match status" value="1"/>
</dbReference>
<dbReference type="AlphaFoldDB" id="A0A5Q0C9M3"/>
<dbReference type="Pfam" id="PF00248">
    <property type="entry name" value="Aldo_ket_red"/>
    <property type="match status" value="1"/>
</dbReference>
<dbReference type="OrthoDB" id="9783572at2"/>
<dbReference type="Proteomes" id="UP000326881">
    <property type="component" value="Chromosome"/>
</dbReference>
<dbReference type="SUPFAM" id="SSF51430">
    <property type="entry name" value="NAD(P)-linked oxidoreductase"/>
    <property type="match status" value="1"/>
</dbReference>
<evidence type="ECO:0000313" key="3">
    <source>
        <dbReference type="Proteomes" id="UP000326881"/>
    </source>
</evidence>
<sequence length="292" mass="31476">MSKLALGTVQFGMKYGVANAGERVSTAELDAIIATAREHGIDTLDTAIAYGDAEANLGAANTGDFRIVTKLPPFPADVADVRSWITANIRASLGRLRRPSVDAVLLHRSHEIIGRHAEAYRAGLADLKTAGLCAAVGVSIYAPAELQAIWSDGAGWKPELIQAPYNVLDRRLDTSGWLDRLADAGVRVHTRSAFLQGLLLMPADKRPAYFTPFAALLDRWRDWCIAQDTQPLAEALCFVCGDARIEKAVIGADTAVQLRQIVAGLSGNHADVPADLWSEELALIDPSQWKIA</sequence>
<dbReference type="RefSeq" id="WP_153272080.1">
    <property type="nucleotide sequence ID" value="NZ_CP043498.1"/>
</dbReference>
<accession>A0A5Q0C9M3</accession>
<dbReference type="KEGG" id="rgr:FZ934_17455"/>
<dbReference type="EMBL" id="CP043498">
    <property type="protein sequence ID" value="QFY62025.1"/>
    <property type="molecule type" value="Genomic_DNA"/>
</dbReference>
<dbReference type="InterPro" id="IPR023210">
    <property type="entry name" value="NADP_OxRdtase_dom"/>
</dbReference>
<dbReference type="InterPro" id="IPR036812">
    <property type="entry name" value="NAD(P)_OxRdtase_dom_sf"/>
</dbReference>
<proteinExistence type="predicted"/>
<dbReference type="GO" id="GO:0016491">
    <property type="term" value="F:oxidoreductase activity"/>
    <property type="evidence" value="ECO:0007669"/>
    <property type="project" value="InterPro"/>
</dbReference>
<reference evidence="2 3" key="1">
    <citation type="submission" date="2019-08" db="EMBL/GenBank/DDBJ databases">
        <title>Prosopis cineraria nodule microbiome.</title>
        <authorList>
            <person name="Ali R."/>
            <person name="Chaluvadi S.R."/>
            <person name="Wang X."/>
        </authorList>
    </citation>
    <scope>NUCLEOTIDE SEQUENCE [LARGE SCALE GENOMIC DNA]</scope>
    <source>
        <strain evidence="2 3">BG7</strain>
    </source>
</reference>
<dbReference type="CDD" id="cd19097">
    <property type="entry name" value="AKR_unchar"/>
    <property type="match status" value="1"/>
</dbReference>
<keyword evidence="3" id="KW-1185">Reference proteome</keyword>
<protein>
    <submittedName>
        <fullName evidence="2">Aldo/keto reductase</fullName>
    </submittedName>
</protein>
<evidence type="ECO:0000259" key="1">
    <source>
        <dbReference type="Pfam" id="PF00248"/>
    </source>
</evidence>
<dbReference type="PANTHER" id="PTHR42686:SF1">
    <property type="entry name" value="GH17980P-RELATED"/>
    <property type="match status" value="1"/>
</dbReference>
<evidence type="ECO:0000313" key="2">
    <source>
        <dbReference type="EMBL" id="QFY62025.1"/>
    </source>
</evidence>
<dbReference type="InterPro" id="IPR020471">
    <property type="entry name" value="AKR"/>
</dbReference>
<dbReference type="PANTHER" id="PTHR42686">
    <property type="entry name" value="GH17980P-RELATED"/>
    <property type="match status" value="1"/>
</dbReference>
<organism evidence="2 3">
    <name type="scientific">Rhizobium grahamii</name>
    <dbReference type="NCBI Taxonomy" id="1120045"/>
    <lineage>
        <taxon>Bacteria</taxon>
        <taxon>Pseudomonadati</taxon>
        <taxon>Pseudomonadota</taxon>
        <taxon>Alphaproteobacteria</taxon>
        <taxon>Hyphomicrobiales</taxon>
        <taxon>Rhizobiaceae</taxon>
        <taxon>Rhizobium/Agrobacterium group</taxon>
        <taxon>Rhizobium</taxon>
    </lineage>
</organism>
<name>A0A5Q0C9M3_9HYPH</name>